<dbReference type="NCBIfam" id="TIGR01256">
    <property type="entry name" value="modA"/>
    <property type="match status" value="1"/>
</dbReference>
<evidence type="ECO:0000256" key="1">
    <source>
        <dbReference type="ARBA" id="ARBA00009175"/>
    </source>
</evidence>
<sequence>MLNRRSFGVGIAAALFAFGTLAGPAMAATARVAVAANFTAAAKEIGTAFQKQSGDTIDFSFGSTGQLYNQISNGAPFDVFLAADTKRPKMALDQGYAVKGTDFTYAIGQIVLYSTDADLVKGKQTLTKADFDKIAIANPKTAPYGTAAVQAMKAMGVYASLKPKVVQGNNIAQTFQFVESGNAALGFVAFSEVAQSEKGSRWVVPSDTYDPIRQNAVILKNGKGNAVAKAFVDFLKGPQAARIIKKYGYATAKGN</sequence>
<reference evidence="8 9" key="1">
    <citation type="submission" date="2019-06" db="EMBL/GenBank/DDBJ databases">
        <authorList>
            <person name="Li M."/>
        </authorList>
    </citation>
    <scope>NUCLEOTIDE SEQUENCE [LARGE SCALE GENOMIC DNA]</scope>
    <source>
        <strain evidence="8 9">BGMRC6574</strain>
    </source>
</reference>
<dbReference type="GO" id="GO:0015689">
    <property type="term" value="P:molybdate ion transport"/>
    <property type="evidence" value="ECO:0007669"/>
    <property type="project" value="InterPro"/>
</dbReference>
<keyword evidence="3 6" id="KW-0479">Metal-binding</keyword>
<feature type="binding site" evidence="6">
    <location>
        <position position="64"/>
    </location>
    <ligand>
        <name>molybdate</name>
        <dbReference type="ChEBI" id="CHEBI:36264"/>
    </ligand>
</feature>
<dbReference type="GO" id="GO:1901359">
    <property type="term" value="F:tungstate binding"/>
    <property type="evidence" value="ECO:0007669"/>
    <property type="project" value="UniProtKB-ARBA"/>
</dbReference>
<keyword evidence="9" id="KW-1185">Reference proteome</keyword>
<dbReference type="InterPro" id="IPR044084">
    <property type="entry name" value="AvModA-like_subst-bd"/>
</dbReference>
<feature type="signal peptide" evidence="7">
    <location>
        <begin position="1"/>
        <end position="27"/>
    </location>
</feature>
<dbReference type="OrthoDB" id="9785015at2"/>
<dbReference type="Gene3D" id="3.40.190.10">
    <property type="entry name" value="Periplasmic binding protein-like II"/>
    <property type="match status" value="2"/>
</dbReference>
<dbReference type="CDD" id="cd13539">
    <property type="entry name" value="PBP2_AvModA"/>
    <property type="match status" value="1"/>
</dbReference>
<comment type="similarity">
    <text evidence="1">Belongs to the bacterial solute-binding protein ModA family.</text>
</comment>
<feature type="chain" id="PRO_5021229770" evidence="7">
    <location>
        <begin position="28"/>
        <end position="255"/>
    </location>
</feature>
<proteinExistence type="inferred from homology"/>
<evidence type="ECO:0000256" key="5">
    <source>
        <dbReference type="ARBA" id="ARBA00062515"/>
    </source>
</evidence>
<protein>
    <submittedName>
        <fullName evidence="8">Molybdate ABC transporter substrate-binding protein</fullName>
    </submittedName>
</protein>
<feature type="binding site" evidence="6">
    <location>
        <position position="171"/>
    </location>
    <ligand>
        <name>molybdate</name>
        <dbReference type="ChEBI" id="CHEBI:36264"/>
    </ligand>
</feature>
<keyword evidence="2 6" id="KW-0500">Molybdenum</keyword>
<dbReference type="Proteomes" id="UP000320314">
    <property type="component" value="Unassembled WGS sequence"/>
</dbReference>
<dbReference type="InterPro" id="IPR005950">
    <property type="entry name" value="ModA"/>
</dbReference>
<gene>
    <name evidence="8" type="primary">modA</name>
    <name evidence="8" type="ORF">FJU11_02835</name>
</gene>
<dbReference type="PANTHER" id="PTHR30632">
    <property type="entry name" value="MOLYBDATE-BINDING PERIPLASMIC PROTEIN"/>
    <property type="match status" value="1"/>
</dbReference>
<evidence type="ECO:0000256" key="2">
    <source>
        <dbReference type="ARBA" id="ARBA00022505"/>
    </source>
</evidence>
<evidence type="ECO:0000313" key="8">
    <source>
        <dbReference type="EMBL" id="TPW31910.1"/>
    </source>
</evidence>
<name>A0A506UD96_9HYPH</name>
<evidence type="ECO:0000256" key="7">
    <source>
        <dbReference type="SAM" id="SignalP"/>
    </source>
</evidence>
<dbReference type="Pfam" id="PF13531">
    <property type="entry name" value="SBP_bac_11"/>
    <property type="match status" value="1"/>
</dbReference>
<dbReference type="GO" id="GO:0030973">
    <property type="term" value="F:molybdate ion binding"/>
    <property type="evidence" value="ECO:0007669"/>
    <property type="project" value="InterPro"/>
</dbReference>
<dbReference type="EMBL" id="VHLH01000003">
    <property type="protein sequence ID" value="TPW31910.1"/>
    <property type="molecule type" value="Genomic_DNA"/>
</dbReference>
<evidence type="ECO:0000256" key="3">
    <source>
        <dbReference type="ARBA" id="ARBA00022723"/>
    </source>
</evidence>
<dbReference type="InterPro" id="IPR050682">
    <property type="entry name" value="ModA/WtpA"/>
</dbReference>
<dbReference type="PANTHER" id="PTHR30632:SF14">
    <property type="entry name" value="TUNGSTATE_MOLYBDATE_CHROMATE-BINDING PROTEIN MODA"/>
    <property type="match status" value="1"/>
</dbReference>
<evidence type="ECO:0000313" key="9">
    <source>
        <dbReference type="Proteomes" id="UP000320314"/>
    </source>
</evidence>
<organism evidence="8 9">
    <name type="scientific">Pararhizobium mangrovi</name>
    <dbReference type="NCBI Taxonomy" id="2590452"/>
    <lineage>
        <taxon>Bacteria</taxon>
        <taxon>Pseudomonadati</taxon>
        <taxon>Pseudomonadota</taxon>
        <taxon>Alphaproteobacteria</taxon>
        <taxon>Hyphomicrobiales</taxon>
        <taxon>Rhizobiaceae</taxon>
        <taxon>Rhizobium/Agrobacterium group</taxon>
        <taxon>Pararhizobium</taxon>
    </lineage>
</organism>
<accession>A0A506UD96</accession>
<dbReference type="GO" id="GO:0046872">
    <property type="term" value="F:metal ion binding"/>
    <property type="evidence" value="ECO:0007669"/>
    <property type="project" value="UniProtKB-KW"/>
</dbReference>
<dbReference type="SUPFAM" id="SSF53850">
    <property type="entry name" value="Periplasmic binding protein-like II"/>
    <property type="match status" value="1"/>
</dbReference>
<evidence type="ECO:0000256" key="6">
    <source>
        <dbReference type="PIRSR" id="PIRSR004846-1"/>
    </source>
</evidence>
<evidence type="ECO:0000256" key="4">
    <source>
        <dbReference type="ARBA" id="ARBA00022729"/>
    </source>
</evidence>
<dbReference type="FunFam" id="3.40.190.10:FF:000035">
    <property type="entry name" value="Molybdate ABC transporter substrate-binding protein"/>
    <property type="match status" value="1"/>
</dbReference>
<keyword evidence="4 7" id="KW-0732">Signal</keyword>
<dbReference type="PIRSF" id="PIRSF004846">
    <property type="entry name" value="ModA"/>
    <property type="match status" value="1"/>
</dbReference>
<comment type="caution">
    <text evidence="8">The sequence shown here is derived from an EMBL/GenBank/DDBJ whole genome shotgun (WGS) entry which is preliminary data.</text>
</comment>
<comment type="subunit">
    <text evidence="5">The complex is composed of two ATP-binding proteins (ModC), two transmembrane proteins (ModB) and a solute-binding protein (ModA).</text>
</comment>
<dbReference type="AlphaFoldDB" id="A0A506UD96"/>
<dbReference type="RefSeq" id="WP_141165506.1">
    <property type="nucleotide sequence ID" value="NZ_VHLH01000003.1"/>
</dbReference>